<evidence type="ECO:0000313" key="17">
    <source>
        <dbReference type="EMBL" id="KAG7468885.1"/>
    </source>
</evidence>
<evidence type="ECO:0000256" key="8">
    <source>
        <dbReference type="ARBA" id="ARBA00022869"/>
    </source>
</evidence>
<dbReference type="Pfam" id="PF23354">
    <property type="entry name" value="TPR_NUP160_120_M"/>
    <property type="match status" value="1"/>
</dbReference>
<evidence type="ECO:0000256" key="2">
    <source>
        <dbReference type="ARBA" id="ARBA00004302"/>
    </source>
</evidence>
<evidence type="ECO:0000256" key="10">
    <source>
        <dbReference type="ARBA" id="ARBA00023180"/>
    </source>
</evidence>
<organism evidence="17 18">
    <name type="scientific">Solea senegalensis</name>
    <name type="common">Senegalese sole</name>
    <dbReference type="NCBI Taxonomy" id="28829"/>
    <lineage>
        <taxon>Eukaryota</taxon>
        <taxon>Metazoa</taxon>
        <taxon>Chordata</taxon>
        <taxon>Craniata</taxon>
        <taxon>Vertebrata</taxon>
        <taxon>Euteleostomi</taxon>
        <taxon>Actinopterygii</taxon>
        <taxon>Neopterygii</taxon>
        <taxon>Teleostei</taxon>
        <taxon>Neoteleostei</taxon>
        <taxon>Acanthomorphata</taxon>
        <taxon>Carangaria</taxon>
        <taxon>Pleuronectiformes</taxon>
        <taxon>Pleuronectoidei</taxon>
        <taxon>Soleidae</taxon>
        <taxon>Solea</taxon>
    </lineage>
</organism>
<comment type="caution">
    <text evidence="17">The sequence shown here is derived from an EMBL/GenBank/DDBJ whole genome shotgun (WGS) entry which is preliminary data.</text>
</comment>
<keyword evidence="10" id="KW-0325">Glycoprotein</keyword>
<evidence type="ECO:0000256" key="12">
    <source>
        <dbReference type="ARBA" id="ARBA00023292"/>
    </source>
</evidence>
<feature type="region of interest" description="Disordered" evidence="14">
    <location>
        <begin position="1406"/>
        <end position="1425"/>
    </location>
</feature>
<evidence type="ECO:0000256" key="5">
    <source>
        <dbReference type="ARBA" id="ARBA00022530"/>
    </source>
</evidence>
<dbReference type="Pfam" id="PF21199">
    <property type="entry name" value="LAMININ_IV_B"/>
    <property type="match status" value="1"/>
</dbReference>
<keyword evidence="4" id="KW-0964">Secreted</keyword>
<evidence type="ECO:0000256" key="1">
    <source>
        <dbReference type="ARBA" id="ARBA00004123"/>
    </source>
</evidence>
<gene>
    <name evidence="17" type="ORF">JOB18_010221</name>
</gene>
<evidence type="ECO:0000256" key="4">
    <source>
        <dbReference type="ARBA" id="ARBA00022525"/>
    </source>
</evidence>
<evidence type="ECO:0000256" key="3">
    <source>
        <dbReference type="ARBA" id="ARBA00022448"/>
    </source>
</evidence>
<keyword evidence="9 13" id="KW-1015">Disulfide bond</keyword>
<protein>
    <submittedName>
        <fullName evidence="17">Nuclear pore complex Nup160</fullName>
    </submittedName>
</protein>
<evidence type="ECO:0000256" key="11">
    <source>
        <dbReference type="ARBA" id="ARBA00023242"/>
    </source>
</evidence>
<dbReference type="CDD" id="cd00055">
    <property type="entry name" value="EGF_Lam"/>
    <property type="match status" value="3"/>
</dbReference>
<dbReference type="FunFam" id="2.10.25.10:FF:000011">
    <property type="entry name" value="Cadherin EGF LAG seven-pass G-type receptor"/>
    <property type="match status" value="1"/>
</dbReference>
<dbReference type="InterPro" id="IPR056536">
    <property type="entry name" value="TPR_NUP160_C"/>
</dbReference>
<keyword evidence="11" id="KW-0539">Nucleus</keyword>
<dbReference type="Pfam" id="PF23347">
    <property type="entry name" value="TPR_Nup160_C"/>
    <property type="match status" value="1"/>
</dbReference>
<keyword evidence="7" id="KW-0677">Repeat</keyword>
<keyword evidence="3" id="KW-0813">Transport</keyword>
<dbReference type="GO" id="GO:0005604">
    <property type="term" value="C:basement membrane"/>
    <property type="evidence" value="ECO:0007669"/>
    <property type="project" value="UniProtKB-SubCell"/>
</dbReference>
<name>A0AAV6PLU1_SOLSE</name>
<evidence type="ECO:0000256" key="7">
    <source>
        <dbReference type="ARBA" id="ARBA00022737"/>
    </source>
</evidence>
<dbReference type="InterPro" id="IPR059141">
    <property type="entry name" value="Beta-prop_Nup120_160"/>
</dbReference>
<dbReference type="InterPro" id="IPR002049">
    <property type="entry name" value="LE_dom"/>
</dbReference>
<sequence>MAAAAAALERSYMEVCGFERESVRRFRDVTVNTGVPLPGGLRFPDSAGAFHYEESGKLLSVTSNRFIHWSTSGDSLQLMEQSLDANLLNNAVRLRFTNCTLLPGGVAIHETLNHVIILICTNQSVYRLVLPHPTRMYRSELVTELHLQSVFTDVGKLSLQDSAHSAIIPSSAGLTGTPSMSAVWLSHQGHAHYALASPAGGIVVLTLQPHDTRGAMAVVELKRSSVMKRISGWMPTAIRGEHSAADLAVSLAVREVEDDSFIFALCQDHRLRMWSLREQTCLLELDMLEHMPATKGPTRVSAQGHRLRLTVSASTGLLLCAYLSTPEQAQFTVLQLVATDNNRYNLEHMSTLNSTQETLVDFQLTSTDVWALLVDESNTTVVKYINFQHNCAAQWNQVFVQPPPEEEVHVGVDQDPRETYLDVLFNPMKFTASAIVKALQIYRRGSDRLTDVSWDTLKKEVTVSVEMELQSSITEFEFSQEEYRQLQVEFWSKFYSVCLQYQESVSTPLGLSVSCHTGLACLLKKGLISFLLPCFAVDHLYLCSDQFLFSEEETPVTEDPEVARDVLQLVHCLHLISDAVSGPMAHEMEKALEHLESPARAAEVILEKLLSDSDDVMDDIQNILHDIRNPTAAMMVLQRELDLETDGDITEGAVTHGRNLNTRISVSQLYGSSVAASLVCQAVAHIAMTRARLCRDMLILQKLFVHCGDNVFPGGGAHPLHLQQELIPRSVQLLSSYHILQHVSQSLASSVPVDIIDANLQHLTVLELRDTPPLSSNMSVLSPQTVLELFYQTVARKLIICQMDCGQLVWSHMISSMVHLLAQLLWPSNPGFQFPECLMTNCQYTQLQEYVRLIGPWCQVNIGSCRFMLGQCYLANGEGHKALQCFQEAVTEVEKEEFLMRLTGPEDEEVAASSQRLQYYNKVLRLLEDVGLPELVIQLSSLAITEAVNDVSSQAALWTRIFKHHLDLGHNSEAYEALSQNPDNSMQLDCLRQLVVVLCERSQLQDLVQFSYVNLHDEVVGIIESRARGLDLLTHNYYELLYAFHINRHNYRKAGTVMCELAMRLGREVRTLLGLQKQVNCYLAALNCLRLIRPEYAWIVQPACGTMYERAGASPKRNSDGEFPSEPVKRQVDILELKDLEKEYFLSCSRLTLAQHHPPSAAIAGSASAVEMVSLLVQSGLFDSAVSLCLTFDLNLSPVFEGLSFKCIRLQFGGEESQNEAWSWLANNQLSSVVNTKESSATDEAWRLLSSYLDRFPCPNAGFHRCVLSKLLSHGVPLPDWLVKSYKAVDASSLLRLYLNFDLLDTASDLVIDYVDAVLGRGHADFGIERPLSATSLSEAWLPYTSIDQLLQKLADTQTSSSVYNKVRDKLDEYHHLLATSTHRRLAYIFVRCAVKSSESIKDLSPQRPQVFRETDPLKPGSTRDQTLRKHDLHLHHNLITTASSDTWRFMVSVFVSTTQLERENCDRCKEFHHDSPWRPGEGHTADVCRRCNCHGHSHSCHFDAARFEATGGASGGVCDNCLNERTGPQCERCSPFLYRDPQKAVEDPYACISCDCDTDACRCHPLGSIGSCDQLTGSCECEHLASGPLCDQCVTGYWGLGNSVFRCSPCDCDVGGALSSICPPDDGQCHCLPNMIGRRCSDPAPGYFLPSLDYFLYEAELAAPLLEGSSPTKTPSSFLVNPQCRMDLFAGGDRSFQIYNETNNICSKRNCAVVIGLGARGEARLSIGADCPQNALTHLLRQGSKRASSRSVVPCSDDSAHVNNSCTHSRTSLLDSSVCLSAGAVYFVDVVFQKQSGSDGSFILIDSMGLIPRIESVQNFCSQTHLESFRLFRCVGLAAEL</sequence>
<dbReference type="Pfam" id="PF23345">
    <property type="entry name" value="NUP160_helical"/>
    <property type="match status" value="1"/>
</dbReference>
<evidence type="ECO:0000256" key="9">
    <source>
        <dbReference type="ARBA" id="ARBA00023157"/>
    </source>
</evidence>
<reference evidence="17 18" key="1">
    <citation type="journal article" date="2021" name="Sci. Rep.">
        <title>Chromosome anchoring in Senegalese sole (Solea senegalensis) reveals sex-associated markers and genome rearrangements in flatfish.</title>
        <authorList>
            <person name="Guerrero-Cozar I."/>
            <person name="Gomez-Garrido J."/>
            <person name="Berbel C."/>
            <person name="Martinez-Blanch J.F."/>
            <person name="Alioto T."/>
            <person name="Claros M.G."/>
            <person name="Gagnaire P.A."/>
            <person name="Manchado M."/>
        </authorList>
    </citation>
    <scope>NUCLEOTIDE SEQUENCE [LARGE SCALE GENOMIC DNA]</scope>
    <source>
        <strain evidence="17">Sse05_10M</strain>
    </source>
</reference>
<evidence type="ECO:0000256" key="13">
    <source>
        <dbReference type="PROSITE-ProRule" id="PRU00460"/>
    </source>
</evidence>
<feature type="domain" description="Laminin EGF-like" evidence="15">
    <location>
        <begin position="1562"/>
        <end position="1610"/>
    </location>
</feature>
<comment type="caution">
    <text evidence="13">Lacks conserved residue(s) required for the propagation of feature annotation.</text>
</comment>
<feature type="domain" description="Laminin IV type B" evidence="16">
    <location>
        <begin position="1650"/>
        <end position="1842"/>
    </location>
</feature>
<dbReference type="EMBL" id="JAGKHQ010000388">
    <property type="protein sequence ID" value="KAG7468885.1"/>
    <property type="molecule type" value="Genomic_DNA"/>
</dbReference>
<dbReference type="GO" id="GO:0005643">
    <property type="term" value="C:nuclear pore"/>
    <property type="evidence" value="ECO:0007669"/>
    <property type="project" value="TreeGrafter"/>
</dbReference>
<dbReference type="PANTHER" id="PTHR21286:SF0">
    <property type="entry name" value="NUCLEAR PORE COMPLEX PROTEIN NUP160"/>
    <property type="match status" value="1"/>
</dbReference>
<dbReference type="PANTHER" id="PTHR21286">
    <property type="entry name" value="NUCLEAR PORE COMPLEX PROTEIN NUP160"/>
    <property type="match status" value="1"/>
</dbReference>
<evidence type="ECO:0000259" key="15">
    <source>
        <dbReference type="PROSITE" id="PS50027"/>
    </source>
</evidence>
<dbReference type="FunFam" id="2.10.25.10:FF:000090">
    <property type="entry name" value="laminin subunit alpha"/>
    <property type="match status" value="1"/>
</dbReference>
<keyword evidence="8" id="KW-0084">Basement membrane</keyword>
<dbReference type="InterPro" id="IPR021717">
    <property type="entry name" value="Nucleoporin_Nup160"/>
</dbReference>
<feature type="disulfide bond" evidence="13">
    <location>
        <begin position="1582"/>
        <end position="1591"/>
    </location>
</feature>
<dbReference type="SMART" id="SM00180">
    <property type="entry name" value="EGF_Lam"/>
    <property type="match status" value="3"/>
</dbReference>
<evidence type="ECO:0000259" key="16">
    <source>
        <dbReference type="PROSITE" id="PS51116"/>
    </source>
</evidence>
<dbReference type="Pfam" id="PF00053">
    <property type="entry name" value="EGF_laminin"/>
    <property type="match status" value="3"/>
</dbReference>
<proteinExistence type="predicted"/>
<dbReference type="PROSITE" id="PS01248">
    <property type="entry name" value="EGF_LAM_1"/>
    <property type="match status" value="1"/>
</dbReference>
<evidence type="ECO:0000313" key="18">
    <source>
        <dbReference type="Proteomes" id="UP000693946"/>
    </source>
</evidence>
<dbReference type="Proteomes" id="UP000693946">
    <property type="component" value="Unassembled WGS sequence"/>
</dbReference>
<dbReference type="InterPro" id="IPR013015">
    <property type="entry name" value="Laminin_IV_B"/>
</dbReference>
<dbReference type="GO" id="GO:0017056">
    <property type="term" value="F:structural constituent of nuclear pore"/>
    <property type="evidence" value="ECO:0007669"/>
    <property type="project" value="TreeGrafter"/>
</dbReference>
<evidence type="ECO:0000256" key="6">
    <source>
        <dbReference type="ARBA" id="ARBA00022729"/>
    </source>
</evidence>
<dbReference type="PROSITE" id="PS50027">
    <property type="entry name" value="EGF_LAM_2"/>
    <property type="match status" value="1"/>
</dbReference>
<dbReference type="InterPro" id="IPR056547">
    <property type="entry name" value="NUP160_helical"/>
</dbReference>
<keyword evidence="5" id="KW-0272">Extracellular matrix</keyword>
<comment type="subcellular location">
    <subcellularLocation>
        <location evidence="1">Nucleus</location>
    </subcellularLocation>
    <subcellularLocation>
        <location evidence="2">Secreted</location>
        <location evidence="2">Extracellular space</location>
        <location evidence="2">Extracellular matrix</location>
        <location evidence="2">Basement membrane</location>
    </subcellularLocation>
</comment>
<feature type="disulfide bond" evidence="13">
    <location>
        <begin position="1594"/>
        <end position="1608"/>
    </location>
</feature>
<dbReference type="InterPro" id="IPR056535">
    <property type="entry name" value="TPR_NUP160_M"/>
</dbReference>
<keyword evidence="12 13" id="KW-0424">Laminin EGF-like domain</keyword>
<dbReference type="Pfam" id="PF11715">
    <property type="entry name" value="Beta-prop_Nup120_160"/>
    <property type="match status" value="1"/>
</dbReference>
<keyword evidence="18" id="KW-1185">Reference proteome</keyword>
<accession>A0AAV6PLU1</accession>
<keyword evidence="6" id="KW-0732">Signal</keyword>
<dbReference type="PROSITE" id="PS51116">
    <property type="entry name" value="LAMININ_IVB"/>
    <property type="match status" value="1"/>
</dbReference>
<evidence type="ECO:0000256" key="14">
    <source>
        <dbReference type="SAM" id="MobiDB-lite"/>
    </source>
</evidence>